<protein>
    <submittedName>
        <fullName evidence="11">FtsQ-type POTRA domain-containing protein</fullName>
    </submittedName>
</protein>
<gene>
    <name evidence="11" type="ORF">ENL21_05975</name>
</gene>
<evidence type="ECO:0000256" key="9">
    <source>
        <dbReference type="SAM" id="Phobius"/>
    </source>
</evidence>
<dbReference type="GO" id="GO:0090529">
    <property type="term" value="P:cell septum assembly"/>
    <property type="evidence" value="ECO:0007669"/>
    <property type="project" value="InterPro"/>
</dbReference>
<accession>A0A7V5H439</accession>
<dbReference type="Proteomes" id="UP000886111">
    <property type="component" value="Unassembled WGS sequence"/>
</dbReference>
<keyword evidence="2" id="KW-1003">Cell membrane</keyword>
<dbReference type="InterPro" id="IPR026579">
    <property type="entry name" value="FtsQ"/>
</dbReference>
<name>A0A7V5H439_CALAY</name>
<dbReference type="InterPro" id="IPR034746">
    <property type="entry name" value="POTRA"/>
</dbReference>
<dbReference type="Pfam" id="PF08478">
    <property type="entry name" value="POTRA_1"/>
    <property type="match status" value="1"/>
</dbReference>
<evidence type="ECO:0000256" key="8">
    <source>
        <dbReference type="ARBA" id="ARBA00023306"/>
    </source>
</evidence>
<evidence type="ECO:0000256" key="6">
    <source>
        <dbReference type="ARBA" id="ARBA00022989"/>
    </source>
</evidence>
<reference evidence="11" key="1">
    <citation type="journal article" date="2020" name="mSystems">
        <title>Genome- and Community-Level Interaction Insights into Carbon Utilization and Element Cycling Functions of Hydrothermarchaeota in Hydrothermal Sediment.</title>
        <authorList>
            <person name="Zhou Z."/>
            <person name="Liu Y."/>
            <person name="Xu W."/>
            <person name="Pan J."/>
            <person name="Luo Z.H."/>
            <person name="Li M."/>
        </authorList>
    </citation>
    <scope>NUCLEOTIDE SEQUENCE [LARGE SCALE GENOMIC DNA]</scope>
    <source>
        <strain evidence="11">HyVt-76</strain>
    </source>
</reference>
<keyword evidence="6 9" id="KW-1133">Transmembrane helix</keyword>
<sequence length="260" mass="29698">MARRRKKHTLRNTLIYLGVIIVLSGLAYVNRQIEGYLSKRIATFELKDIKISGNQILSREQVLKLCGVKPGEKYLTVKPTQITKRLLGSPFIKSASAVYSLPSTLRISLQERKPIAFVLKQKLFLIDGEGMLLPFPQIAGYSWNLPVINAANETIGQPGQVTKSVNILKTIEVLKYIQFMKSPLWSMIAAVELGPKNILEISLIRGGAKVRCNFQDYQNELYVLNLYVQNYLNWDRLAEIEYIDLRFNDRLILKNKKKQG</sequence>
<dbReference type="EMBL" id="DRTD01000436">
    <property type="protein sequence ID" value="HHE55312.1"/>
    <property type="molecule type" value="Genomic_DNA"/>
</dbReference>
<dbReference type="AlphaFoldDB" id="A0A7V5H439"/>
<evidence type="ECO:0000256" key="7">
    <source>
        <dbReference type="ARBA" id="ARBA00023136"/>
    </source>
</evidence>
<dbReference type="PANTHER" id="PTHR35851">
    <property type="entry name" value="CELL DIVISION PROTEIN FTSQ"/>
    <property type="match status" value="1"/>
</dbReference>
<keyword evidence="4" id="KW-0132">Cell division</keyword>
<evidence type="ECO:0000256" key="3">
    <source>
        <dbReference type="ARBA" id="ARBA00022519"/>
    </source>
</evidence>
<evidence type="ECO:0000256" key="1">
    <source>
        <dbReference type="ARBA" id="ARBA00004370"/>
    </source>
</evidence>
<evidence type="ECO:0000256" key="4">
    <source>
        <dbReference type="ARBA" id="ARBA00022618"/>
    </source>
</evidence>
<feature type="domain" description="POTRA" evidence="10">
    <location>
        <begin position="44"/>
        <end position="112"/>
    </location>
</feature>
<keyword evidence="5 9" id="KW-0812">Transmembrane</keyword>
<proteinExistence type="predicted"/>
<dbReference type="PANTHER" id="PTHR35851:SF1">
    <property type="entry name" value="CELL DIVISION PROTEIN FTSQ"/>
    <property type="match status" value="1"/>
</dbReference>
<evidence type="ECO:0000256" key="2">
    <source>
        <dbReference type="ARBA" id="ARBA00022475"/>
    </source>
</evidence>
<evidence type="ECO:0000313" key="11">
    <source>
        <dbReference type="EMBL" id="HHE55312.1"/>
    </source>
</evidence>
<dbReference type="InterPro" id="IPR005548">
    <property type="entry name" value="Cell_div_FtsQ/DivIB_C"/>
</dbReference>
<keyword evidence="7 9" id="KW-0472">Membrane</keyword>
<evidence type="ECO:0000259" key="10">
    <source>
        <dbReference type="PROSITE" id="PS51779"/>
    </source>
</evidence>
<organism evidence="11">
    <name type="scientific">Caldithrix abyssi</name>
    <dbReference type="NCBI Taxonomy" id="187145"/>
    <lineage>
        <taxon>Bacteria</taxon>
        <taxon>Pseudomonadati</taxon>
        <taxon>Calditrichota</taxon>
        <taxon>Calditrichia</taxon>
        <taxon>Calditrichales</taxon>
        <taxon>Calditrichaceae</taxon>
        <taxon>Caldithrix</taxon>
    </lineage>
</organism>
<dbReference type="Pfam" id="PF03799">
    <property type="entry name" value="FtsQ_DivIB_C"/>
    <property type="match status" value="1"/>
</dbReference>
<keyword evidence="3" id="KW-0997">Cell inner membrane</keyword>
<dbReference type="Gene3D" id="3.10.20.310">
    <property type="entry name" value="membrane protein fhac"/>
    <property type="match status" value="1"/>
</dbReference>
<keyword evidence="8" id="KW-0131">Cell cycle</keyword>
<dbReference type="InterPro" id="IPR013685">
    <property type="entry name" value="POTRA_FtsQ_type"/>
</dbReference>
<dbReference type="PROSITE" id="PS51779">
    <property type="entry name" value="POTRA"/>
    <property type="match status" value="1"/>
</dbReference>
<comment type="subcellular location">
    <subcellularLocation>
        <location evidence="1">Membrane</location>
    </subcellularLocation>
</comment>
<dbReference type="GO" id="GO:0016020">
    <property type="term" value="C:membrane"/>
    <property type="evidence" value="ECO:0007669"/>
    <property type="project" value="UniProtKB-SubCell"/>
</dbReference>
<comment type="caution">
    <text evidence="11">The sequence shown here is derived from an EMBL/GenBank/DDBJ whole genome shotgun (WGS) entry which is preliminary data.</text>
</comment>
<feature type="transmembrane region" description="Helical" evidence="9">
    <location>
        <begin position="12"/>
        <end position="29"/>
    </location>
</feature>
<evidence type="ECO:0000256" key="5">
    <source>
        <dbReference type="ARBA" id="ARBA00022692"/>
    </source>
</evidence>